<keyword evidence="3" id="KW-0813">Transport</keyword>
<keyword evidence="8" id="KW-0496">Mitochondrion</keyword>
<dbReference type="Gene3D" id="6.10.280.70">
    <property type="match status" value="1"/>
</dbReference>
<dbReference type="GO" id="GO:0015986">
    <property type="term" value="P:proton motive force-driven ATP synthesis"/>
    <property type="evidence" value="ECO:0007669"/>
    <property type="project" value="InterPro"/>
</dbReference>
<comment type="similarity">
    <text evidence="2">Belongs to the ATPase d subunit family.</text>
</comment>
<dbReference type="OrthoDB" id="35799at2759"/>
<evidence type="ECO:0000256" key="2">
    <source>
        <dbReference type="ARBA" id="ARBA00006842"/>
    </source>
</evidence>
<keyword evidence="12" id="KW-1185">Reference proteome</keyword>
<keyword evidence="5" id="KW-0375">Hydrogen ion transport</keyword>
<dbReference type="GO" id="GO:0045259">
    <property type="term" value="C:proton-transporting ATP synthase complex"/>
    <property type="evidence" value="ECO:0007669"/>
    <property type="project" value="UniProtKB-KW"/>
</dbReference>
<evidence type="ECO:0000256" key="7">
    <source>
        <dbReference type="ARBA" id="ARBA00023065"/>
    </source>
</evidence>
<evidence type="ECO:0000313" key="11">
    <source>
        <dbReference type="EnsemblMetazoa" id="CapteP98593"/>
    </source>
</evidence>
<comment type="subcellular location">
    <subcellularLocation>
        <location evidence="1">Mitochondrion inner membrane</location>
    </subcellularLocation>
</comment>
<accession>R7T459</accession>
<organism evidence="10">
    <name type="scientific">Capitella teleta</name>
    <name type="common">Polychaete worm</name>
    <dbReference type="NCBI Taxonomy" id="283909"/>
    <lineage>
        <taxon>Eukaryota</taxon>
        <taxon>Metazoa</taxon>
        <taxon>Spiralia</taxon>
        <taxon>Lophotrochozoa</taxon>
        <taxon>Annelida</taxon>
        <taxon>Polychaeta</taxon>
        <taxon>Sedentaria</taxon>
        <taxon>Scolecida</taxon>
        <taxon>Capitellidae</taxon>
        <taxon>Capitella</taxon>
    </lineage>
</organism>
<dbReference type="STRING" id="283909.R7T459"/>
<evidence type="ECO:0000256" key="1">
    <source>
        <dbReference type="ARBA" id="ARBA00004273"/>
    </source>
</evidence>
<evidence type="ECO:0000313" key="12">
    <source>
        <dbReference type="Proteomes" id="UP000014760"/>
    </source>
</evidence>
<dbReference type="EnsemblMetazoa" id="CapteT98593">
    <property type="protein sequence ID" value="CapteP98593"/>
    <property type="gene ID" value="CapteG98593"/>
</dbReference>
<dbReference type="GO" id="GO:0005743">
    <property type="term" value="C:mitochondrial inner membrane"/>
    <property type="evidence" value="ECO:0007669"/>
    <property type="project" value="UniProtKB-SubCell"/>
</dbReference>
<dbReference type="EMBL" id="KB312203">
    <property type="protein sequence ID" value="ELT87682.1"/>
    <property type="molecule type" value="Genomic_DNA"/>
</dbReference>
<dbReference type="HOGENOM" id="CLU_130600_1_0_1"/>
<keyword evidence="9" id="KW-0472">Membrane</keyword>
<gene>
    <name evidence="10" type="ORF">CAPTEDRAFT_98593</name>
</gene>
<keyword evidence="4" id="KW-0138">CF(0)</keyword>
<keyword evidence="6" id="KW-0999">Mitochondrion inner membrane</keyword>
<evidence type="ECO:0000313" key="10">
    <source>
        <dbReference type="EMBL" id="ELT87682.1"/>
    </source>
</evidence>
<dbReference type="AlphaFoldDB" id="R7T459"/>
<reference evidence="10 12" key="2">
    <citation type="journal article" date="2013" name="Nature">
        <title>Insights into bilaterian evolution from three spiralian genomes.</title>
        <authorList>
            <person name="Simakov O."/>
            <person name="Marletaz F."/>
            <person name="Cho S.J."/>
            <person name="Edsinger-Gonzales E."/>
            <person name="Havlak P."/>
            <person name="Hellsten U."/>
            <person name="Kuo D.H."/>
            <person name="Larsson T."/>
            <person name="Lv J."/>
            <person name="Arendt D."/>
            <person name="Savage R."/>
            <person name="Osoegawa K."/>
            <person name="de Jong P."/>
            <person name="Grimwood J."/>
            <person name="Chapman J.A."/>
            <person name="Shapiro H."/>
            <person name="Aerts A."/>
            <person name="Otillar R.P."/>
            <person name="Terry A.Y."/>
            <person name="Boore J.L."/>
            <person name="Grigoriev I.V."/>
            <person name="Lindberg D.R."/>
            <person name="Seaver E.C."/>
            <person name="Weisblat D.A."/>
            <person name="Putnam N.H."/>
            <person name="Rokhsar D.S."/>
        </authorList>
    </citation>
    <scope>NUCLEOTIDE SEQUENCE</scope>
    <source>
        <strain evidence="10 12">I ESC-2004</strain>
    </source>
</reference>
<reference evidence="11" key="3">
    <citation type="submission" date="2015-06" db="UniProtKB">
        <authorList>
            <consortium name="EnsemblMetazoa"/>
        </authorList>
    </citation>
    <scope>IDENTIFICATION</scope>
</reference>
<dbReference type="InterPro" id="IPR036228">
    <property type="entry name" value="ATP_synth_F0_dsu_sf_mt"/>
</dbReference>
<evidence type="ECO:0000256" key="9">
    <source>
        <dbReference type="ARBA" id="ARBA00023136"/>
    </source>
</evidence>
<dbReference type="InterPro" id="IPR008689">
    <property type="entry name" value="ATP_synth_F0_dsu_mt"/>
</dbReference>
<dbReference type="Pfam" id="PF05873">
    <property type="entry name" value="Mt_ATP-synt_D"/>
    <property type="match status" value="1"/>
</dbReference>
<evidence type="ECO:0000256" key="6">
    <source>
        <dbReference type="ARBA" id="ARBA00022792"/>
    </source>
</evidence>
<dbReference type="EMBL" id="AMQN01034048">
    <property type="status" value="NOT_ANNOTATED_CDS"/>
    <property type="molecule type" value="Genomic_DNA"/>
</dbReference>
<dbReference type="GO" id="GO:0015078">
    <property type="term" value="F:proton transmembrane transporter activity"/>
    <property type="evidence" value="ECO:0007669"/>
    <property type="project" value="InterPro"/>
</dbReference>
<dbReference type="Proteomes" id="UP000014760">
    <property type="component" value="Unassembled WGS sequence"/>
</dbReference>
<evidence type="ECO:0000256" key="3">
    <source>
        <dbReference type="ARBA" id="ARBA00022448"/>
    </source>
</evidence>
<keyword evidence="7" id="KW-0406">Ion transport</keyword>
<evidence type="ECO:0000256" key="5">
    <source>
        <dbReference type="ARBA" id="ARBA00022781"/>
    </source>
</evidence>
<dbReference type="EMBL" id="AMQN01034047">
    <property type="status" value="NOT_ANNOTATED_CDS"/>
    <property type="molecule type" value="Genomic_DNA"/>
</dbReference>
<evidence type="ECO:0000256" key="4">
    <source>
        <dbReference type="ARBA" id="ARBA00022547"/>
    </source>
</evidence>
<name>R7T459_CAPTE</name>
<reference evidence="12" key="1">
    <citation type="submission" date="2012-12" db="EMBL/GenBank/DDBJ databases">
        <authorList>
            <person name="Hellsten U."/>
            <person name="Grimwood J."/>
            <person name="Chapman J.A."/>
            <person name="Shapiro H."/>
            <person name="Aerts A."/>
            <person name="Otillar R.P."/>
            <person name="Terry A.Y."/>
            <person name="Boore J.L."/>
            <person name="Simakov O."/>
            <person name="Marletaz F."/>
            <person name="Cho S.-J."/>
            <person name="Edsinger-Gonzales E."/>
            <person name="Havlak P."/>
            <person name="Kuo D.-H."/>
            <person name="Larsson T."/>
            <person name="Lv J."/>
            <person name="Arendt D."/>
            <person name="Savage R."/>
            <person name="Osoegawa K."/>
            <person name="de Jong P."/>
            <person name="Lindberg D.R."/>
            <person name="Seaver E.C."/>
            <person name="Weisblat D.A."/>
            <person name="Putnam N.H."/>
            <person name="Grigoriev I.V."/>
            <person name="Rokhsar D.S."/>
        </authorList>
    </citation>
    <scope>NUCLEOTIDE SEQUENCE</scope>
    <source>
        <strain evidence="12">I ESC-2004</strain>
    </source>
</reference>
<evidence type="ECO:0000256" key="8">
    <source>
        <dbReference type="ARBA" id="ARBA00023128"/>
    </source>
</evidence>
<dbReference type="OMA" id="IMFICIV"/>
<proteinExistence type="inferred from homology"/>
<protein>
    <submittedName>
        <fullName evidence="10 11">Uncharacterized protein</fullName>
    </submittedName>
</protein>
<dbReference type="PANTHER" id="PTHR12700">
    <property type="entry name" value="ATP SYNTHASE SUBUNIT D, MITOCHONDRIAL"/>
    <property type="match status" value="1"/>
</dbReference>
<dbReference type="SUPFAM" id="SSF161065">
    <property type="entry name" value="ATP synthase D chain-like"/>
    <property type="match status" value="1"/>
</dbReference>
<sequence length="91" mass="10279">MAARRVSKSAVDWAAFAERVPANQKDCYRALKFKNDEFTAKVNQFPAEMAAIDFNMYRSKLASPALVETMEKEGMSLPAPFFLGRICTSFF</sequence>